<evidence type="ECO:0000313" key="3">
    <source>
        <dbReference type="Proteomes" id="UP000000707"/>
    </source>
</evidence>
<gene>
    <name evidence="2" type="ORF">CANTEDRAFT_114295</name>
</gene>
<name>G3B6N3_CANTC</name>
<keyword evidence="3" id="KW-1185">Reference proteome</keyword>
<dbReference type="AlphaFoldDB" id="G3B6N3"/>
<dbReference type="PANTHER" id="PTHR47204">
    <property type="entry name" value="OS02G0168900 PROTEIN"/>
    <property type="match status" value="1"/>
</dbReference>
<dbReference type="GO" id="GO:0006401">
    <property type="term" value="P:RNA catabolic process"/>
    <property type="evidence" value="ECO:0007669"/>
    <property type="project" value="InterPro"/>
</dbReference>
<dbReference type="CDD" id="cd09271">
    <property type="entry name" value="RNase_H2-C"/>
    <property type="match status" value="1"/>
</dbReference>
<dbReference type="RefSeq" id="XP_006687295.1">
    <property type="nucleotide sequence ID" value="XM_006687232.1"/>
</dbReference>
<dbReference type="eggNOG" id="ENOG502SBKV">
    <property type="taxonomic scope" value="Eukaryota"/>
</dbReference>
<dbReference type="EMBL" id="GL996524">
    <property type="protein sequence ID" value="EGV63501.1"/>
    <property type="molecule type" value="Genomic_DNA"/>
</dbReference>
<dbReference type="Pfam" id="PF08615">
    <property type="entry name" value="RNase_H2_suC"/>
    <property type="match status" value="1"/>
</dbReference>
<organism evidence="3">
    <name type="scientific">Candida tenuis (strain ATCC 10573 / BCRC 21748 / CBS 615 / JCM 9827 / NBRC 10315 / NRRL Y-1498 / VKM Y-70)</name>
    <name type="common">Yeast</name>
    <name type="synonym">Yamadazyma tenuis</name>
    <dbReference type="NCBI Taxonomy" id="590646"/>
    <lineage>
        <taxon>Eukaryota</taxon>
        <taxon>Fungi</taxon>
        <taxon>Dikarya</taxon>
        <taxon>Ascomycota</taxon>
        <taxon>Saccharomycotina</taxon>
        <taxon>Pichiomycetes</taxon>
        <taxon>Debaryomycetaceae</taxon>
        <taxon>Yamadazyma</taxon>
    </lineage>
</organism>
<evidence type="ECO:0000313" key="1">
    <source>
        <dbReference type="EMBL" id="EGV63501.1"/>
    </source>
</evidence>
<reference evidence="2 3" key="1">
    <citation type="journal article" date="2011" name="Proc. Natl. Acad. Sci. U.S.A.">
        <title>Comparative genomics of xylose-fermenting fungi for enhanced biofuel production.</title>
        <authorList>
            <person name="Wohlbach D.J."/>
            <person name="Kuo A."/>
            <person name="Sato T.K."/>
            <person name="Potts K.M."/>
            <person name="Salamov A.A."/>
            <person name="LaButti K.M."/>
            <person name="Sun H."/>
            <person name="Clum A."/>
            <person name="Pangilinan J.L."/>
            <person name="Lindquist E.A."/>
            <person name="Lucas S."/>
            <person name="Lapidus A."/>
            <person name="Jin M."/>
            <person name="Gunawan C."/>
            <person name="Balan V."/>
            <person name="Dale B.E."/>
            <person name="Jeffries T.W."/>
            <person name="Zinkel R."/>
            <person name="Barry K.W."/>
            <person name="Grigoriev I.V."/>
            <person name="Gasch A.P."/>
        </authorList>
    </citation>
    <scope>NUCLEOTIDE SEQUENCE [LARGE SCALE GENOMIC DNA]</scope>
    <source>
        <strain evidence="2">ATCC 10573</strain>
        <strain evidence="3">ATCC 10573 / BCRC 21748 / CBS 615 / JCM 9827 / NBRC 10315 / NRRL Y-1498 / VKM Y-70</strain>
    </source>
</reference>
<sequence>MDSINITPDVPKYKAHVVPCKIHYTGPAKTQDYFTPSKEVDSSTNTHICYFRGCKFMGKPIDIETYSGYILNKSEVLARGDYPEAPEDFKIVNNYTAIGRFDELTVYGHDRVIKSTDKYMLMEEWEKLSGVIHE</sequence>
<dbReference type="Gene3D" id="2.40.128.680">
    <property type="match status" value="1"/>
</dbReference>
<dbReference type="InterPro" id="IPR013924">
    <property type="entry name" value="RNase_H2_suC"/>
</dbReference>
<dbReference type="GO" id="GO:0032299">
    <property type="term" value="C:ribonuclease H2 complex"/>
    <property type="evidence" value="ECO:0007669"/>
    <property type="project" value="InterPro"/>
</dbReference>
<proteinExistence type="predicted"/>
<dbReference type="STRING" id="590646.G3B6N3"/>
<dbReference type="GeneID" id="18247358"/>
<dbReference type="PANTHER" id="PTHR47204:SF1">
    <property type="entry name" value="RIBONUCLEASE H2 SUBUNIT C"/>
    <property type="match status" value="1"/>
</dbReference>
<dbReference type="OrthoDB" id="6222486at2759"/>
<dbReference type="HOGENOM" id="CLU_097632_0_1_1"/>
<dbReference type="Proteomes" id="UP000000707">
    <property type="component" value="Unassembled WGS sequence"/>
</dbReference>
<dbReference type="EMBL" id="GL996524">
    <property type="protein sequence ID" value="EGV63502.1"/>
    <property type="molecule type" value="Genomic_DNA"/>
</dbReference>
<accession>G3B6N3</accession>
<evidence type="ECO:0000313" key="2">
    <source>
        <dbReference type="EMBL" id="EGV63502.1"/>
    </source>
</evidence>
<dbReference type="KEGG" id="cten:18247358"/>
<protein>
    <submittedName>
        <fullName evidence="1">Ribonuclease H1 small subunit</fullName>
    </submittedName>
</protein>